<feature type="binding site" evidence="4">
    <location>
        <begin position="8"/>
        <end position="9"/>
    </location>
    <ligand>
        <name>D-ribulose 5-phosphate</name>
        <dbReference type="ChEBI" id="CHEBI:58121"/>
    </ligand>
</feature>
<dbReference type="Pfam" id="PF02502">
    <property type="entry name" value="LacAB_rpiB"/>
    <property type="match status" value="1"/>
</dbReference>
<dbReference type="InterPro" id="IPR003500">
    <property type="entry name" value="RpiB_LacA_LacB"/>
</dbReference>
<reference evidence="5 6" key="1">
    <citation type="submission" date="2018-08" db="EMBL/GenBank/DDBJ databases">
        <title>The metabolism and importance of syntrophic acetate oxidation coupled to methane or sulfide production in haloalkaline environments.</title>
        <authorList>
            <person name="Timmers P.H.A."/>
            <person name="Vavourakis C.D."/>
            <person name="Sorokin D.Y."/>
            <person name="Sinninghe Damste J.S."/>
            <person name="Muyzer G."/>
            <person name="Stams A.J.M."/>
            <person name="Plugge C.M."/>
        </authorList>
    </citation>
    <scope>NUCLEOTIDE SEQUENCE [LARGE SCALE GENOMIC DNA]</scope>
    <source>
        <strain evidence="5">MSAO_Bac1</strain>
    </source>
</reference>
<dbReference type="SUPFAM" id="SSF89623">
    <property type="entry name" value="Ribose/Galactose isomerase RpiB/AlsB"/>
    <property type="match status" value="1"/>
</dbReference>
<dbReference type="InterPro" id="IPR004785">
    <property type="entry name" value="RpiB"/>
</dbReference>
<feature type="binding site" evidence="4">
    <location>
        <position position="132"/>
    </location>
    <ligand>
        <name>D-ribulose 5-phosphate</name>
        <dbReference type="ChEBI" id="CHEBI:58121"/>
    </ligand>
</feature>
<dbReference type="EMBL" id="QZAA01000111">
    <property type="protein sequence ID" value="RQD76745.1"/>
    <property type="molecule type" value="Genomic_DNA"/>
</dbReference>
<feature type="binding site" evidence="4">
    <location>
        <position position="99"/>
    </location>
    <ligand>
        <name>D-ribulose 5-phosphate</name>
        <dbReference type="ChEBI" id="CHEBI:58121"/>
    </ligand>
</feature>
<dbReference type="PANTHER" id="PTHR43732:SF1">
    <property type="entry name" value="RIBOSE 5-PHOSPHATE ISOMERASE"/>
    <property type="match status" value="1"/>
</dbReference>
<feature type="binding site" evidence="4">
    <location>
        <position position="109"/>
    </location>
    <ligand>
        <name>D-ribulose 5-phosphate</name>
        <dbReference type="ChEBI" id="CHEBI:58121"/>
    </ligand>
</feature>
<dbReference type="NCBIfam" id="TIGR00689">
    <property type="entry name" value="rpiB_lacA_lacB"/>
    <property type="match status" value="1"/>
</dbReference>
<evidence type="ECO:0000256" key="2">
    <source>
        <dbReference type="ARBA" id="ARBA00023235"/>
    </source>
</evidence>
<dbReference type="NCBIfam" id="NF004051">
    <property type="entry name" value="PRK05571.1"/>
    <property type="match status" value="1"/>
</dbReference>
<comment type="caution">
    <text evidence="5">The sequence shown here is derived from an EMBL/GenBank/DDBJ whole genome shotgun (WGS) entry which is preliminary data.</text>
</comment>
<evidence type="ECO:0000313" key="5">
    <source>
        <dbReference type="EMBL" id="RQD76745.1"/>
    </source>
</evidence>
<name>A0A424YFV8_9FIRM</name>
<evidence type="ECO:0000256" key="4">
    <source>
        <dbReference type="PIRSR" id="PIRSR005384-2"/>
    </source>
</evidence>
<dbReference type="Gene3D" id="3.40.1400.10">
    <property type="entry name" value="Sugar-phosphate isomerase, RpiB/LacA/LacB"/>
    <property type="match status" value="1"/>
</dbReference>
<evidence type="ECO:0000256" key="3">
    <source>
        <dbReference type="PIRSR" id="PIRSR005384-1"/>
    </source>
</evidence>
<feature type="active site" description="Proton acceptor" evidence="3">
    <location>
        <position position="65"/>
    </location>
</feature>
<dbReference type="GO" id="GO:0004751">
    <property type="term" value="F:ribose-5-phosphate isomerase activity"/>
    <property type="evidence" value="ECO:0007669"/>
    <property type="project" value="UniProtKB-EC"/>
</dbReference>
<dbReference type="Proteomes" id="UP000285138">
    <property type="component" value="Unassembled WGS sequence"/>
</dbReference>
<comment type="similarity">
    <text evidence="1">Belongs to the LacAB/RpiB family.</text>
</comment>
<protein>
    <submittedName>
        <fullName evidence="5">Ribose 5-phosphate isomerase B</fullName>
        <ecNumber evidence="5">5.3.1.6</ecNumber>
    </submittedName>
</protein>
<sequence>MKIVLTSDHGGYALKERIKEFLEEEGIAYEDLGTFDTGSVDYPDFALKAAEGIKSGRFQRGIIVCGTGLGVSMAANKVPGIRAALCGDCFSARAAREHNDANILTLGERVTGPGLALEIVKVFLRSSFQGGRHQRRIDKIEEIEKRYGGGQE</sequence>
<accession>A0A424YFV8</accession>
<feature type="binding site" evidence="4">
    <location>
        <position position="136"/>
    </location>
    <ligand>
        <name>D-ribulose 5-phosphate</name>
        <dbReference type="ChEBI" id="CHEBI:58121"/>
    </ligand>
</feature>
<feature type="active site" description="Proton donor" evidence="3">
    <location>
        <position position="98"/>
    </location>
</feature>
<dbReference type="NCBIfam" id="TIGR01120">
    <property type="entry name" value="rpiB"/>
    <property type="match status" value="1"/>
</dbReference>
<dbReference type="PANTHER" id="PTHR43732">
    <property type="entry name" value="RIBOSE 5-PHOSPHATE ISOMERASE-RELATED"/>
    <property type="match status" value="1"/>
</dbReference>
<dbReference type="InterPro" id="IPR036569">
    <property type="entry name" value="RpiB_LacA_LacB_sf"/>
</dbReference>
<organism evidence="5 6">
    <name type="scientific">Candidatus Syntrophonatronum acetioxidans</name>
    <dbReference type="NCBI Taxonomy" id="1795816"/>
    <lineage>
        <taxon>Bacteria</taxon>
        <taxon>Bacillati</taxon>
        <taxon>Bacillota</taxon>
        <taxon>Clostridia</taxon>
        <taxon>Eubacteriales</taxon>
        <taxon>Syntrophomonadaceae</taxon>
        <taxon>Candidatus Syntrophonatronum</taxon>
    </lineage>
</organism>
<dbReference type="GO" id="GO:0005975">
    <property type="term" value="P:carbohydrate metabolic process"/>
    <property type="evidence" value="ECO:0007669"/>
    <property type="project" value="InterPro"/>
</dbReference>
<evidence type="ECO:0000313" key="6">
    <source>
        <dbReference type="Proteomes" id="UP000285138"/>
    </source>
</evidence>
<gene>
    <name evidence="5" type="primary">rpiB</name>
    <name evidence="5" type="ORF">D5R97_03955</name>
</gene>
<feature type="binding site" evidence="4">
    <location>
        <begin position="66"/>
        <end position="70"/>
    </location>
    <ligand>
        <name>D-ribulose 5-phosphate</name>
        <dbReference type="ChEBI" id="CHEBI:58121"/>
    </ligand>
</feature>
<dbReference type="EC" id="5.3.1.6" evidence="5"/>
<evidence type="ECO:0000256" key="1">
    <source>
        <dbReference type="ARBA" id="ARBA00008754"/>
    </source>
</evidence>
<dbReference type="InterPro" id="IPR051812">
    <property type="entry name" value="SPI_LacAB/RpiB"/>
</dbReference>
<dbReference type="AlphaFoldDB" id="A0A424YFV8"/>
<keyword evidence="2 5" id="KW-0413">Isomerase</keyword>
<proteinExistence type="inferred from homology"/>
<dbReference type="PIRSF" id="PIRSF005384">
    <property type="entry name" value="RpiB_LacA_B"/>
    <property type="match status" value="1"/>
</dbReference>